<name>A0A0V0RW96_9BILA</name>
<dbReference type="EMBL" id="JYDL01000071">
    <property type="protein sequence ID" value="KRX18533.1"/>
    <property type="molecule type" value="Genomic_DNA"/>
</dbReference>
<evidence type="ECO:0000313" key="1">
    <source>
        <dbReference type="EMBL" id="KRX18533.1"/>
    </source>
</evidence>
<sequence>MSNYWTHTWYLVEHLEESTSMYSGKYSEYLRNCGEFFTFFMISQEIRNQVPCGSVYSNGISQSFSGNSLFQSFNAECPVLLVLQWYILPLRLAHSVYFNMQECTRSFPYTFGFSPLTQLPQQAQKEASLQ</sequence>
<keyword evidence="3" id="KW-1185">Reference proteome</keyword>
<dbReference type="Proteomes" id="UP000054630">
    <property type="component" value="Unassembled WGS sequence"/>
</dbReference>
<gene>
    <name evidence="2" type="ORF">T07_5788</name>
    <name evidence="1" type="ORF">T07_9004</name>
</gene>
<dbReference type="AlphaFoldDB" id="A0A0V0RW96"/>
<protein>
    <submittedName>
        <fullName evidence="1">Uncharacterized protein</fullName>
    </submittedName>
</protein>
<reference evidence="1 3" key="1">
    <citation type="submission" date="2015-01" db="EMBL/GenBank/DDBJ databases">
        <title>Evolution of Trichinella species and genotypes.</title>
        <authorList>
            <person name="Korhonen P.K."/>
            <person name="Edoardo P."/>
            <person name="Giuseppe L.R."/>
            <person name="Gasser R.B."/>
        </authorList>
    </citation>
    <scope>NUCLEOTIDE SEQUENCE [LARGE SCALE GENOMIC DNA]</scope>
    <source>
        <strain evidence="1">ISS37</strain>
    </source>
</reference>
<evidence type="ECO:0000313" key="2">
    <source>
        <dbReference type="EMBL" id="KRX20483.1"/>
    </source>
</evidence>
<proteinExistence type="predicted"/>
<evidence type="ECO:0000313" key="3">
    <source>
        <dbReference type="Proteomes" id="UP000054630"/>
    </source>
</evidence>
<organism evidence="1 3">
    <name type="scientific">Trichinella nelsoni</name>
    <dbReference type="NCBI Taxonomy" id="6336"/>
    <lineage>
        <taxon>Eukaryota</taxon>
        <taxon>Metazoa</taxon>
        <taxon>Ecdysozoa</taxon>
        <taxon>Nematoda</taxon>
        <taxon>Enoplea</taxon>
        <taxon>Dorylaimia</taxon>
        <taxon>Trichinellida</taxon>
        <taxon>Trichinellidae</taxon>
        <taxon>Trichinella</taxon>
    </lineage>
</organism>
<comment type="caution">
    <text evidence="1">The sequence shown here is derived from an EMBL/GenBank/DDBJ whole genome shotgun (WGS) entry which is preliminary data.</text>
</comment>
<dbReference type="EMBL" id="JYDL01000048">
    <property type="protein sequence ID" value="KRX20483.1"/>
    <property type="molecule type" value="Genomic_DNA"/>
</dbReference>
<accession>A0A0V0RW96</accession>